<evidence type="ECO:0000313" key="17">
    <source>
        <dbReference type="Proteomes" id="UP000295830"/>
    </source>
</evidence>
<evidence type="ECO:0000256" key="12">
    <source>
        <dbReference type="ARBA" id="ARBA00031088"/>
    </source>
</evidence>
<evidence type="ECO:0000256" key="8">
    <source>
        <dbReference type="ARBA" id="ARBA00022679"/>
    </source>
</evidence>
<reference evidence="16 17" key="1">
    <citation type="submission" date="2019-03" db="EMBL/GenBank/DDBJ databases">
        <title>Genomic Encyclopedia of Type Strains, Phase IV (KMG-IV): sequencing the most valuable type-strain genomes for metagenomic binning, comparative biology and taxonomic classification.</title>
        <authorList>
            <person name="Goeker M."/>
        </authorList>
    </citation>
    <scope>NUCLEOTIDE SEQUENCE [LARGE SCALE GENOMIC DNA]</scope>
    <source>
        <strain evidence="16 17">DSM 15505</strain>
    </source>
</reference>
<evidence type="ECO:0000256" key="6">
    <source>
        <dbReference type="ARBA" id="ARBA00022552"/>
    </source>
</evidence>
<dbReference type="GO" id="GO:0006355">
    <property type="term" value="P:regulation of DNA-templated transcription"/>
    <property type="evidence" value="ECO:0007669"/>
    <property type="project" value="InterPro"/>
</dbReference>
<dbReference type="SUPFAM" id="SSF48013">
    <property type="entry name" value="NusB-like"/>
    <property type="match status" value="1"/>
</dbReference>
<dbReference type="CDD" id="cd02440">
    <property type="entry name" value="AdoMet_MTases"/>
    <property type="match status" value="1"/>
</dbReference>
<evidence type="ECO:0000313" key="16">
    <source>
        <dbReference type="EMBL" id="TDT44088.1"/>
    </source>
</evidence>
<evidence type="ECO:0000256" key="9">
    <source>
        <dbReference type="ARBA" id="ARBA00022691"/>
    </source>
</evidence>
<gene>
    <name evidence="16" type="ORF">DES49_0187</name>
</gene>
<comment type="caution">
    <text evidence="16">The sequence shown here is derived from an EMBL/GenBank/DDBJ whole genome shotgun (WGS) entry which is preliminary data.</text>
</comment>
<keyword evidence="8 14" id="KW-0808">Transferase</keyword>
<dbReference type="InterPro" id="IPR018314">
    <property type="entry name" value="RsmB/NOL1/NOP2-like_CS"/>
</dbReference>
<dbReference type="Gene3D" id="1.10.940.10">
    <property type="entry name" value="NusB-like"/>
    <property type="match status" value="1"/>
</dbReference>
<comment type="similarity">
    <text evidence="3 14">Belongs to the class I-like SAM-binding methyltransferase superfamily. RsmB/NOP family.</text>
</comment>
<dbReference type="GO" id="GO:0003723">
    <property type="term" value="F:RNA binding"/>
    <property type="evidence" value="ECO:0007669"/>
    <property type="project" value="UniProtKB-UniRule"/>
</dbReference>
<comment type="catalytic activity">
    <reaction evidence="13">
        <text>cytidine(967) in 16S rRNA + S-adenosyl-L-methionine = 5-methylcytidine(967) in 16S rRNA + S-adenosyl-L-homocysteine + H(+)</text>
        <dbReference type="Rhea" id="RHEA:42748"/>
        <dbReference type="Rhea" id="RHEA-COMP:10219"/>
        <dbReference type="Rhea" id="RHEA-COMP:10220"/>
        <dbReference type="ChEBI" id="CHEBI:15378"/>
        <dbReference type="ChEBI" id="CHEBI:57856"/>
        <dbReference type="ChEBI" id="CHEBI:59789"/>
        <dbReference type="ChEBI" id="CHEBI:74483"/>
        <dbReference type="ChEBI" id="CHEBI:82748"/>
        <dbReference type="EC" id="2.1.1.176"/>
    </reaction>
</comment>
<sequence>MSAPKGGSLRATATRMIHQVAHEGQSLGQLLPPITATLPVDERGRLQDWCFGSCRWWHRLQAELQTRLRKPLPRRNAMLESLLILGLYQLRFTRIAPHAAIHETVETARELGAPKSLTGLVNGILRNALRDGEPPFESDAVHYSHPEWLVAKIKANWPEQWPALLEANNCKPPMTLRFNRQHHDQQSAQSALADAGITASPGELAANAIRLAEPCPVDRIPGFHEGYFSVQDEAAQLCTELLELEPGQRVLDACAAPGGKTGAILEAEPRLSEVVAMDMDRDRLGLITENLERTGTHARLIAADAAETDSWWDGTEFDRILLDAPCSGTGVIRRHPDIKLLRRETDIAELADTQLRLLEGCWSTLRNGGRLVYATCSVLQQENKRIIQRFINSHMDAQLVPITLDWGEETGYGRQLITGSQDQDGFFYACLVKSPAHWV</sequence>
<dbReference type="FunFam" id="3.40.50.150:FF:000022">
    <property type="entry name" value="Ribosomal RNA small subunit methyltransferase B"/>
    <property type="match status" value="1"/>
</dbReference>
<dbReference type="Proteomes" id="UP000295830">
    <property type="component" value="Unassembled WGS sequence"/>
</dbReference>
<dbReference type="EC" id="2.1.1.176" evidence="4"/>
<evidence type="ECO:0000256" key="7">
    <source>
        <dbReference type="ARBA" id="ARBA00022603"/>
    </source>
</evidence>
<dbReference type="GO" id="GO:0009383">
    <property type="term" value="F:rRNA (cytosine-C5-)-methyltransferase activity"/>
    <property type="evidence" value="ECO:0007669"/>
    <property type="project" value="TreeGrafter"/>
</dbReference>
<keyword evidence="6" id="KW-0698">rRNA processing</keyword>
<dbReference type="PROSITE" id="PS01153">
    <property type="entry name" value="NOL1_NOP2_SUN"/>
    <property type="match status" value="1"/>
</dbReference>
<evidence type="ECO:0000256" key="1">
    <source>
        <dbReference type="ARBA" id="ARBA00002724"/>
    </source>
</evidence>
<feature type="binding site" evidence="14">
    <location>
        <position position="304"/>
    </location>
    <ligand>
        <name>S-adenosyl-L-methionine</name>
        <dbReference type="ChEBI" id="CHEBI:59789"/>
    </ligand>
</feature>
<evidence type="ECO:0000256" key="13">
    <source>
        <dbReference type="ARBA" id="ARBA00047283"/>
    </source>
</evidence>
<keyword evidence="5" id="KW-0963">Cytoplasm</keyword>
<feature type="binding site" evidence="14">
    <location>
        <position position="323"/>
    </location>
    <ligand>
        <name>S-adenosyl-L-methionine</name>
        <dbReference type="ChEBI" id="CHEBI:59789"/>
    </ligand>
</feature>
<dbReference type="InterPro" id="IPR004573">
    <property type="entry name" value="rRNA_ssu_MeTfrase_B"/>
</dbReference>
<dbReference type="Gene3D" id="3.30.70.1170">
    <property type="entry name" value="Sun protein, domain 3"/>
    <property type="match status" value="1"/>
</dbReference>
<dbReference type="InterPro" id="IPR029063">
    <property type="entry name" value="SAM-dependent_MTases_sf"/>
</dbReference>
<evidence type="ECO:0000256" key="5">
    <source>
        <dbReference type="ARBA" id="ARBA00022490"/>
    </source>
</evidence>
<evidence type="ECO:0000256" key="4">
    <source>
        <dbReference type="ARBA" id="ARBA00012140"/>
    </source>
</evidence>
<dbReference type="Pfam" id="PF01189">
    <property type="entry name" value="Methyltr_RsmB-F"/>
    <property type="match status" value="1"/>
</dbReference>
<dbReference type="Gene3D" id="1.10.287.730">
    <property type="entry name" value="Helix hairpin bin"/>
    <property type="match status" value="1"/>
</dbReference>
<proteinExistence type="inferred from homology"/>
<feature type="domain" description="SAM-dependent MTase RsmB/NOP-type" evidence="15">
    <location>
        <begin position="164"/>
        <end position="434"/>
    </location>
</feature>
<keyword evidence="7 14" id="KW-0489">Methyltransferase</keyword>
<keyword evidence="10 14" id="KW-0694">RNA-binding</keyword>
<dbReference type="PANTHER" id="PTHR22807">
    <property type="entry name" value="NOP2 YEAST -RELATED NOL1/NOP2/FMU SUN DOMAIN-CONTAINING"/>
    <property type="match status" value="1"/>
</dbReference>
<evidence type="ECO:0000256" key="2">
    <source>
        <dbReference type="ARBA" id="ARBA00004496"/>
    </source>
</evidence>
<dbReference type="InterPro" id="IPR035926">
    <property type="entry name" value="NusB-like_sf"/>
</dbReference>
<evidence type="ECO:0000256" key="3">
    <source>
        <dbReference type="ARBA" id="ARBA00007494"/>
    </source>
</evidence>
<organism evidence="16 17">
    <name type="scientific">Halospina denitrificans</name>
    <dbReference type="NCBI Taxonomy" id="332522"/>
    <lineage>
        <taxon>Bacteria</taxon>
        <taxon>Pseudomonadati</taxon>
        <taxon>Pseudomonadota</taxon>
        <taxon>Gammaproteobacteria</taxon>
        <taxon>Halospina</taxon>
    </lineage>
</organism>
<dbReference type="Pfam" id="PF01029">
    <property type="entry name" value="NusB"/>
    <property type="match status" value="1"/>
</dbReference>
<keyword evidence="9 14" id="KW-0949">S-adenosyl-L-methionine</keyword>
<dbReference type="InterPro" id="IPR049560">
    <property type="entry name" value="MeTrfase_RsmB-F_NOP2_cat"/>
</dbReference>
<dbReference type="GO" id="GO:0005829">
    <property type="term" value="C:cytosol"/>
    <property type="evidence" value="ECO:0007669"/>
    <property type="project" value="TreeGrafter"/>
</dbReference>
<dbReference type="PROSITE" id="PS51686">
    <property type="entry name" value="SAM_MT_RSMB_NOP"/>
    <property type="match status" value="1"/>
</dbReference>
<dbReference type="NCBIfam" id="TIGR00563">
    <property type="entry name" value="rsmB"/>
    <property type="match status" value="1"/>
</dbReference>
<dbReference type="InterPro" id="IPR001678">
    <property type="entry name" value="MeTrfase_RsmB-F_NOP2_dom"/>
</dbReference>
<feature type="active site" description="Nucleophile" evidence="14">
    <location>
        <position position="376"/>
    </location>
</feature>
<evidence type="ECO:0000259" key="15">
    <source>
        <dbReference type="PROSITE" id="PS51686"/>
    </source>
</evidence>
<comment type="subcellular location">
    <subcellularLocation>
        <location evidence="2">Cytoplasm</location>
    </subcellularLocation>
</comment>
<evidence type="ECO:0000256" key="11">
    <source>
        <dbReference type="ARBA" id="ARBA00030399"/>
    </source>
</evidence>
<dbReference type="GO" id="GO:0070475">
    <property type="term" value="P:rRNA base methylation"/>
    <property type="evidence" value="ECO:0007669"/>
    <property type="project" value="TreeGrafter"/>
</dbReference>
<dbReference type="NCBIfam" id="NF008149">
    <property type="entry name" value="PRK10901.1"/>
    <property type="match status" value="1"/>
</dbReference>
<dbReference type="InterPro" id="IPR054728">
    <property type="entry name" value="RsmB-like_ferredoxin"/>
</dbReference>
<dbReference type="Gene3D" id="3.40.50.150">
    <property type="entry name" value="Vaccinia Virus protein VP39"/>
    <property type="match status" value="1"/>
</dbReference>
<dbReference type="Pfam" id="PF22458">
    <property type="entry name" value="RsmF-B_ferredox"/>
    <property type="match status" value="1"/>
</dbReference>
<dbReference type="EMBL" id="SOAX01000001">
    <property type="protein sequence ID" value="TDT44088.1"/>
    <property type="molecule type" value="Genomic_DNA"/>
</dbReference>
<dbReference type="RefSeq" id="WP_133734512.1">
    <property type="nucleotide sequence ID" value="NZ_SOAX01000001.1"/>
</dbReference>
<dbReference type="AlphaFoldDB" id="A0A4V3ERL9"/>
<dbReference type="PRINTS" id="PR02008">
    <property type="entry name" value="RCMTFAMILY"/>
</dbReference>
<name>A0A4V3ERL9_9GAMM</name>
<protein>
    <recommendedName>
        <fullName evidence="4">16S rRNA (cytosine(967)-C(5))-methyltransferase</fullName>
        <ecNumber evidence="4">2.1.1.176</ecNumber>
    </recommendedName>
    <alternativeName>
        <fullName evidence="11">16S rRNA m5C967 methyltransferase</fullName>
    </alternativeName>
    <alternativeName>
        <fullName evidence="12">rRNA (cytosine-C(5)-)-methyltransferase RsmB</fullName>
    </alternativeName>
</protein>
<dbReference type="OrthoDB" id="9810297at2"/>
<dbReference type="InterPro" id="IPR006027">
    <property type="entry name" value="NusB_RsmB_TIM44"/>
</dbReference>
<accession>A0A4V3ERL9</accession>
<dbReference type="PANTHER" id="PTHR22807:SF61">
    <property type="entry name" value="NOL1_NOP2_SUN FAMILY PROTEIN _ ANTITERMINATION NUSB DOMAIN-CONTAINING PROTEIN"/>
    <property type="match status" value="1"/>
</dbReference>
<evidence type="ECO:0000256" key="10">
    <source>
        <dbReference type="ARBA" id="ARBA00022884"/>
    </source>
</evidence>
<dbReference type="InterPro" id="IPR023267">
    <property type="entry name" value="RCMT"/>
</dbReference>
<dbReference type="SUPFAM" id="SSF53335">
    <property type="entry name" value="S-adenosyl-L-methionine-dependent methyltransferases"/>
    <property type="match status" value="1"/>
</dbReference>
<keyword evidence="17" id="KW-1185">Reference proteome</keyword>
<comment type="function">
    <text evidence="1">Specifically methylates the cytosine at position 967 (m5C967) of 16S rRNA.</text>
</comment>
<feature type="binding site" evidence="14">
    <location>
        <position position="278"/>
    </location>
    <ligand>
        <name>S-adenosyl-L-methionine</name>
        <dbReference type="ChEBI" id="CHEBI:59789"/>
    </ligand>
</feature>
<feature type="binding site" evidence="14">
    <location>
        <begin position="254"/>
        <end position="260"/>
    </location>
    <ligand>
        <name>S-adenosyl-L-methionine</name>
        <dbReference type="ChEBI" id="CHEBI:59789"/>
    </ligand>
</feature>
<evidence type="ECO:0000256" key="14">
    <source>
        <dbReference type="PROSITE-ProRule" id="PRU01023"/>
    </source>
</evidence>